<evidence type="ECO:0000313" key="2">
    <source>
        <dbReference type="Proteomes" id="UP000765509"/>
    </source>
</evidence>
<protein>
    <submittedName>
        <fullName evidence="1">Uncharacterized protein</fullName>
    </submittedName>
</protein>
<dbReference type="Proteomes" id="UP000765509">
    <property type="component" value="Unassembled WGS sequence"/>
</dbReference>
<name>A0A9Q3DLM2_9BASI</name>
<keyword evidence="2" id="KW-1185">Reference proteome</keyword>
<reference evidence="1" key="1">
    <citation type="submission" date="2021-03" db="EMBL/GenBank/DDBJ databases">
        <title>Draft genome sequence of rust myrtle Austropuccinia psidii MF-1, a brazilian biotype.</title>
        <authorList>
            <person name="Quecine M.C."/>
            <person name="Pachon D.M.R."/>
            <person name="Bonatelli M.L."/>
            <person name="Correr F.H."/>
            <person name="Franceschini L.M."/>
            <person name="Leite T.F."/>
            <person name="Margarido G.R.A."/>
            <person name="Almeida C.A."/>
            <person name="Ferrarezi J.A."/>
            <person name="Labate C.A."/>
        </authorList>
    </citation>
    <scope>NUCLEOTIDE SEQUENCE</scope>
    <source>
        <strain evidence="1">MF-1</strain>
    </source>
</reference>
<accession>A0A9Q3DLM2</accession>
<dbReference type="AlphaFoldDB" id="A0A9Q3DLM2"/>
<proteinExistence type="predicted"/>
<organism evidence="1 2">
    <name type="scientific">Austropuccinia psidii MF-1</name>
    <dbReference type="NCBI Taxonomy" id="1389203"/>
    <lineage>
        <taxon>Eukaryota</taxon>
        <taxon>Fungi</taxon>
        <taxon>Dikarya</taxon>
        <taxon>Basidiomycota</taxon>
        <taxon>Pucciniomycotina</taxon>
        <taxon>Pucciniomycetes</taxon>
        <taxon>Pucciniales</taxon>
        <taxon>Sphaerophragmiaceae</taxon>
        <taxon>Austropuccinia</taxon>
    </lineage>
</organism>
<comment type="caution">
    <text evidence="1">The sequence shown here is derived from an EMBL/GenBank/DDBJ whole genome shotgun (WGS) entry which is preliminary data.</text>
</comment>
<evidence type="ECO:0000313" key="1">
    <source>
        <dbReference type="EMBL" id="MBW0505605.1"/>
    </source>
</evidence>
<gene>
    <name evidence="1" type="ORF">O181_045320</name>
</gene>
<dbReference type="EMBL" id="AVOT02018591">
    <property type="protein sequence ID" value="MBW0505605.1"/>
    <property type="molecule type" value="Genomic_DNA"/>
</dbReference>
<sequence length="116" mass="13705">MLRWQIAIQEYRDNMTILHKAGNIHNKADELSRWTLLNTPDNPSYVPENAEPQTQIEGIIITDVGKEFFEEARERYKKDKNFHILTSILEKDLKDAALLNSLDDIWKKYYDNGRCH</sequence>